<evidence type="ECO:0000313" key="2">
    <source>
        <dbReference type="EMBL" id="RKN11972.1"/>
    </source>
</evidence>
<sequence length="264" mass="28072">MGQELVPWGPWGPDDRDEPTEAGAATEAGAPGDRPTAVDAGAGPEPPWGYLDQYLWYTCDILSDHLAGTLDARPMVATTARLRPGERPLAVGPAFYLTWRAVGDGSWTHSGVVAFGHPALVAGTLIGSAMGNAARRRAAQAAVRPRWVPEASGEVVVSDLGFHFLNPVAAAYTWDWGTPTSMEMVGPERLQCGFVGGNGGHVAAQLHTPWASLIFVLTALHAFPAHPRLLSCAWLPPGFEARCARLGYPLRFPDRLRPAGPTPA</sequence>
<dbReference type="AlphaFoldDB" id="A0A3A9WH94"/>
<dbReference type="OrthoDB" id="4522301at2"/>
<comment type="caution">
    <text evidence="2">The sequence shown here is derived from an EMBL/GenBank/DDBJ whole genome shotgun (WGS) entry which is preliminary data.</text>
</comment>
<protein>
    <submittedName>
        <fullName evidence="2">Uncharacterized protein</fullName>
    </submittedName>
</protein>
<accession>A0A3A9WH94</accession>
<reference evidence="4 5" key="1">
    <citation type="submission" date="2018-09" db="EMBL/GenBank/DDBJ databases">
        <title>Streptomyces sp. nov. DS1-2, an endophytic actinomycete isolated from roots of Dendrobium scabrilingue.</title>
        <authorList>
            <person name="Kuncharoen N."/>
            <person name="Kudo T."/>
            <person name="Ohkuma M."/>
            <person name="Yuki M."/>
            <person name="Tanasupawat S."/>
        </authorList>
    </citation>
    <scope>NUCLEOTIDE SEQUENCE [LARGE SCALE GENOMIC DNA]</scope>
    <source>
        <strain evidence="2 5">AZ1-7</strain>
        <strain evidence="3 4">DS1-2</strain>
    </source>
</reference>
<evidence type="ECO:0000256" key="1">
    <source>
        <dbReference type="SAM" id="MobiDB-lite"/>
    </source>
</evidence>
<keyword evidence="4" id="KW-1185">Reference proteome</keyword>
<feature type="region of interest" description="Disordered" evidence="1">
    <location>
        <begin position="1"/>
        <end position="43"/>
    </location>
</feature>
<dbReference type="RefSeq" id="WP_120695987.1">
    <property type="nucleotide sequence ID" value="NZ_RBDX01000002.1"/>
</dbReference>
<dbReference type="EMBL" id="RBDX01000002">
    <property type="protein sequence ID" value="RKN11972.1"/>
    <property type="molecule type" value="Genomic_DNA"/>
</dbReference>
<dbReference type="Proteomes" id="UP000268652">
    <property type="component" value="Unassembled WGS sequence"/>
</dbReference>
<evidence type="ECO:0000313" key="4">
    <source>
        <dbReference type="Proteomes" id="UP000268652"/>
    </source>
</evidence>
<evidence type="ECO:0000313" key="3">
    <source>
        <dbReference type="EMBL" id="RKN25976.1"/>
    </source>
</evidence>
<organism evidence="2 5">
    <name type="scientific">Streptomyces radicis</name>
    <dbReference type="NCBI Taxonomy" id="1750517"/>
    <lineage>
        <taxon>Bacteria</taxon>
        <taxon>Bacillati</taxon>
        <taxon>Actinomycetota</taxon>
        <taxon>Actinomycetes</taxon>
        <taxon>Kitasatosporales</taxon>
        <taxon>Streptomycetaceae</taxon>
        <taxon>Streptomyces</taxon>
    </lineage>
</organism>
<evidence type="ECO:0000313" key="5">
    <source>
        <dbReference type="Proteomes" id="UP000275024"/>
    </source>
</evidence>
<name>A0A3A9WH94_9ACTN</name>
<proteinExistence type="predicted"/>
<dbReference type="Proteomes" id="UP000275024">
    <property type="component" value="Unassembled WGS sequence"/>
</dbReference>
<dbReference type="EMBL" id="RBDY01000003">
    <property type="protein sequence ID" value="RKN25976.1"/>
    <property type="molecule type" value="Genomic_DNA"/>
</dbReference>
<feature type="compositionally biased region" description="Low complexity" evidence="1">
    <location>
        <begin position="21"/>
        <end position="32"/>
    </location>
</feature>
<gene>
    <name evidence="3" type="ORF">D7318_07045</name>
    <name evidence="2" type="ORF">D7319_03435</name>
</gene>